<dbReference type="EMBL" id="JAACJL010000057">
    <property type="protein sequence ID" value="KAF4611774.1"/>
    <property type="molecule type" value="Genomic_DNA"/>
</dbReference>
<gene>
    <name evidence="2" type="ORF">D9613_003926</name>
</gene>
<dbReference type="GO" id="GO:0016491">
    <property type="term" value="F:oxidoreductase activity"/>
    <property type="evidence" value="ECO:0007669"/>
    <property type="project" value="UniProtKB-KW"/>
</dbReference>
<dbReference type="Gene3D" id="3.40.50.720">
    <property type="entry name" value="NAD(P)-binding Rossmann-like Domain"/>
    <property type="match status" value="2"/>
</dbReference>
<dbReference type="SUPFAM" id="SSF51735">
    <property type="entry name" value="NAD(P)-binding Rossmann-fold domains"/>
    <property type="match status" value="2"/>
</dbReference>
<evidence type="ECO:0000313" key="2">
    <source>
        <dbReference type="EMBL" id="KAF4611774.1"/>
    </source>
</evidence>
<dbReference type="InterPro" id="IPR036291">
    <property type="entry name" value="NAD(P)-bd_dom_sf"/>
</dbReference>
<dbReference type="InterPro" id="IPR002347">
    <property type="entry name" value="SDR_fam"/>
</dbReference>
<evidence type="ECO:0000256" key="1">
    <source>
        <dbReference type="ARBA" id="ARBA00023002"/>
    </source>
</evidence>
<dbReference type="PANTHER" id="PTHR43157:SF31">
    <property type="entry name" value="PHOSPHATIDYLINOSITOL-GLYCAN BIOSYNTHESIS CLASS F PROTEIN"/>
    <property type="match status" value="1"/>
</dbReference>
<name>A0A8H4VL21_9AGAR</name>
<dbReference type="AlphaFoldDB" id="A0A8H4VL21"/>
<keyword evidence="1" id="KW-0560">Oxidoreductase</keyword>
<protein>
    <submittedName>
        <fullName evidence="2">Uncharacterized protein</fullName>
    </submittedName>
</protein>
<dbReference type="PRINTS" id="PR00081">
    <property type="entry name" value="GDHRDH"/>
</dbReference>
<accession>A0A8H4VL21</accession>
<reference evidence="2 3" key="1">
    <citation type="submission" date="2019-12" db="EMBL/GenBank/DDBJ databases">
        <authorList>
            <person name="Floudas D."/>
            <person name="Bentzer J."/>
            <person name="Ahren D."/>
            <person name="Johansson T."/>
            <person name="Persson P."/>
            <person name="Tunlid A."/>
        </authorList>
    </citation>
    <scope>NUCLEOTIDE SEQUENCE [LARGE SCALE GENOMIC DNA]</scope>
    <source>
        <strain evidence="2 3">CBS 102.39</strain>
    </source>
</reference>
<proteinExistence type="predicted"/>
<keyword evidence="3" id="KW-1185">Reference proteome</keyword>
<dbReference type="Proteomes" id="UP000521872">
    <property type="component" value="Unassembled WGS sequence"/>
</dbReference>
<dbReference type="PANTHER" id="PTHR43157">
    <property type="entry name" value="PHOSPHATIDYLINOSITOL-GLYCAN BIOSYNTHESIS CLASS F PROTEIN-RELATED"/>
    <property type="match status" value="1"/>
</dbReference>
<evidence type="ECO:0000313" key="3">
    <source>
        <dbReference type="Proteomes" id="UP000521872"/>
    </source>
</evidence>
<dbReference type="Pfam" id="PF00106">
    <property type="entry name" value="adh_short"/>
    <property type="match status" value="2"/>
</dbReference>
<sequence>MTDALVHLKFPSFQTSLKPYHFPICLITNLTSVMKLSMLDFIRGQLGETIPPVPTKDLNGQTVVVTGANTGIGFETAKHFARMNPGKLIIACRSKAKGDEALQAIRADTGCTTAELRILDLSSFASVKSFAQTFEDKEDRLDILVENAAVAPKPIPEFTEDGWEASVQVNDMSTSLLALLLLPQMISTAKKHGTTPRIVVVSSEVHYWTELAEKDVFSENFFRTYAHKEHSATKPLPGGVRYHNTKLLNVFFTRSLAEKLGKSPVIVNTVNPGFCISSLRRDVRGVQALVARLLEMILGRTSEQGARQLVWAAIGQGKDLDELRGAYISSMEVVEPSDFVVKGNGKAVQDKIWDDLLVELRQVDARVDDVFDVPIAYLALHLAIRANTGCTTLELRILDLSSFASVQSFVQTFEDKDDRLDLLVENAGITPKAIQEFTKDGWETSVQVNNMSTSLLALLLLPRMLGTAKKYNTIPRIVVVSSETHYWTQLAEKVVFSENFFRTFAHQKHSTENASPATRYHDTKLLNVFFTRSLAEKLGNSPIIVNTVTPGFCDSNLRRDMSAGLALFSWLLRLLIGRTAEQGARQLVWSAISQDADLDELRGAYISSMQIMEPSDFIVEGNGKAIQDKLWVNISFSVQGYTKANVVMQDDLIAELSQVDTRVTDVVHNHLSTE</sequence>
<organism evidence="2 3">
    <name type="scientific">Agrocybe pediades</name>
    <dbReference type="NCBI Taxonomy" id="84607"/>
    <lineage>
        <taxon>Eukaryota</taxon>
        <taxon>Fungi</taxon>
        <taxon>Dikarya</taxon>
        <taxon>Basidiomycota</taxon>
        <taxon>Agaricomycotina</taxon>
        <taxon>Agaricomycetes</taxon>
        <taxon>Agaricomycetidae</taxon>
        <taxon>Agaricales</taxon>
        <taxon>Agaricineae</taxon>
        <taxon>Strophariaceae</taxon>
        <taxon>Agrocybe</taxon>
    </lineage>
</organism>
<comment type="caution">
    <text evidence="2">The sequence shown here is derived from an EMBL/GenBank/DDBJ whole genome shotgun (WGS) entry which is preliminary data.</text>
</comment>